<keyword evidence="2" id="KW-1185">Reference proteome</keyword>
<accession>A0A1Y2A7S5</accession>
<dbReference type="OrthoDB" id="3742696at2759"/>
<name>A0A1Y2A7S5_9PLEO</name>
<evidence type="ECO:0000313" key="2">
    <source>
        <dbReference type="Proteomes" id="UP000193144"/>
    </source>
</evidence>
<proteinExistence type="predicted"/>
<evidence type="ECO:0008006" key="3">
    <source>
        <dbReference type="Google" id="ProtNLM"/>
    </source>
</evidence>
<dbReference type="Proteomes" id="UP000193144">
    <property type="component" value="Unassembled WGS sequence"/>
</dbReference>
<comment type="caution">
    <text evidence="1">The sequence shown here is derived from an EMBL/GenBank/DDBJ whole genome shotgun (WGS) entry which is preliminary data.</text>
</comment>
<organism evidence="1 2">
    <name type="scientific">Clohesyomyces aquaticus</name>
    <dbReference type="NCBI Taxonomy" id="1231657"/>
    <lineage>
        <taxon>Eukaryota</taxon>
        <taxon>Fungi</taxon>
        <taxon>Dikarya</taxon>
        <taxon>Ascomycota</taxon>
        <taxon>Pezizomycotina</taxon>
        <taxon>Dothideomycetes</taxon>
        <taxon>Pleosporomycetidae</taxon>
        <taxon>Pleosporales</taxon>
        <taxon>Lindgomycetaceae</taxon>
        <taxon>Clohesyomyces</taxon>
    </lineage>
</organism>
<dbReference type="Pfam" id="PF11746">
    <property type="entry name" value="DUF3303"/>
    <property type="match status" value="1"/>
</dbReference>
<protein>
    <recommendedName>
        <fullName evidence="3">DUF3303 domain-containing protein</fullName>
    </recommendedName>
</protein>
<dbReference type="AlphaFoldDB" id="A0A1Y2A7S5"/>
<dbReference type="InterPro" id="IPR021734">
    <property type="entry name" value="DUF3303"/>
</dbReference>
<reference evidence="1 2" key="1">
    <citation type="submission" date="2016-07" db="EMBL/GenBank/DDBJ databases">
        <title>Pervasive Adenine N6-methylation of Active Genes in Fungi.</title>
        <authorList>
            <consortium name="DOE Joint Genome Institute"/>
            <person name="Mondo S.J."/>
            <person name="Dannebaum R.O."/>
            <person name="Kuo R.C."/>
            <person name="Labutti K."/>
            <person name="Haridas S."/>
            <person name="Kuo A."/>
            <person name="Salamov A."/>
            <person name="Ahrendt S.R."/>
            <person name="Lipzen A."/>
            <person name="Sullivan W."/>
            <person name="Andreopoulos W.B."/>
            <person name="Clum A."/>
            <person name="Lindquist E."/>
            <person name="Daum C."/>
            <person name="Ramamoorthy G.K."/>
            <person name="Gryganskyi A."/>
            <person name="Culley D."/>
            <person name="Magnuson J.K."/>
            <person name="James T.Y."/>
            <person name="O'Malley M.A."/>
            <person name="Stajich J.E."/>
            <person name="Spatafora J.W."/>
            <person name="Visel A."/>
            <person name="Grigoriev I.V."/>
        </authorList>
    </citation>
    <scope>NUCLEOTIDE SEQUENCE [LARGE SCALE GENOMIC DNA]</scope>
    <source>
        <strain evidence="1 2">CBS 115471</strain>
    </source>
</reference>
<sequence length="115" mass="13244">MLFMIIERFHSGNPAPVYARFRSQGRLAPKGLEYISSWVSDDLTQCYQLMEAERRELLDEWIGNWKDLVDFEVVVVMTSAEASVKVLELDTTRGEVEKLMEPDKETDEAKEKGTV</sequence>
<evidence type="ECO:0000313" key="1">
    <source>
        <dbReference type="EMBL" id="ORY18541.1"/>
    </source>
</evidence>
<gene>
    <name evidence="1" type="ORF">BCR34DRAFT_596130</name>
</gene>
<dbReference type="EMBL" id="MCFA01000006">
    <property type="protein sequence ID" value="ORY18541.1"/>
    <property type="molecule type" value="Genomic_DNA"/>
</dbReference>